<evidence type="ECO:0000256" key="4">
    <source>
        <dbReference type="ARBA" id="ARBA00022448"/>
    </source>
</evidence>
<comment type="subcellular location">
    <subcellularLocation>
        <location evidence="2">Cell membrane</location>
        <topology evidence="2">Multi-pass membrane protein</topology>
    </subcellularLocation>
</comment>
<evidence type="ECO:0000256" key="3">
    <source>
        <dbReference type="ARBA" id="ARBA00006366"/>
    </source>
</evidence>
<proteinExistence type="inferred from homology"/>
<organism evidence="10 11">
    <name type="scientific">Saprolegnia parasitica (strain CBS 223.65)</name>
    <dbReference type="NCBI Taxonomy" id="695850"/>
    <lineage>
        <taxon>Eukaryota</taxon>
        <taxon>Sar</taxon>
        <taxon>Stramenopiles</taxon>
        <taxon>Oomycota</taxon>
        <taxon>Saprolegniomycetes</taxon>
        <taxon>Saprolegniales</taxon>
        <taxon>Saprolegniaceae</taxon>
        <taxon>Saprolegnia</taxon>
    </lineage>
</organism>
<keyword evidence="7 9" id="KW-1133">Transmembrane helix</keyword>
<evidence type="ECO:0000256" key="8">
    <source>
        <dbReference type="ARBA" id="ARBA00023136"/>
    </source>
</evidence>
<evidence type="ECO:0000256" key="7">
    <source>
        <dbReference type="ARBA" id="ARBA00022989"/>
    </source>
</evidence>
<keyword evidence="11" id="KW-1185">Reference proteome</keyword>
<dbReference type="VEuPathDB" id="FungiDB:SPRG_04616"/>
<evidence type="ECO:0000313" key="11">
    <source>
        <dbReference type="Proteomes" id="UP000030745"/>
    </source>
</evidence>
<dbReference type="OrthoDB" id="9995836at2759"/>
<gene>
    <name evidence="10" type="ORF">SPRG_04616</name>
</gene>
<dbReference type="EMBL" id="KK583200">
    <property type="protein sequence ID" value="KDO30714.1"/>
    <property type="molecule type" value="Genomic_DNA"/>
</dbReference>
<dbReference type="GO" id="GO:0032217">
    <property type="term" value="F:riboflavin transmembrane transporter activity"/>
    <property type="evidence" value="ECO:0007669"/>
    <property type="project" value="InterPro"/>
</dbReference>
<keyword evidence="4" id="KW-0813">Transport</keyword>
<evidence type="ECO:0000256" key="2">
    <source>
        <dbReference type="ARBA" id="ARBA00004651"/>
    </source>
</evidence>
<keyword evidence="5" id="KW-1003">Cell membrane</keyword>
<protein>
    <submittedName>
        <fullName evidence="10">Uncharacterized protein</fullName>
    </submittedName>
</protein>
<dbReference type="Proteomes" id="UP000030745">
    <property type="component" value="Unassembled WGS sequence"/>
</dbReference>
<dbReference type="InterPro" id="IPR009357">
    <property type="entry name" value="Riboflavin_transptr"/>
</dbReference>
<feature type="transmembrane region" description="Helical" evidence="9">
    <location>
        <begin position="69"/>
        <end position="91"/>
    </location>
</feature>
<dbReference type="GO" id="GO:0005886">
    <property type="term" value="C:plasma membrane"/>
    <property type="evidence" value="ECO:0007669"/>
    <property type="project" value="UniProtKB-SubCell"/>
</dbReference>
<comment type="catalytic activity">
    <reaction evidence="1">
        <text>riboflavin(in) = riboflavin(out)</text>
        <dbReference type="Rhea" id="RHEA:35015"/>
        <dbReference type="ChEBI" id="CHEBI:57986"/>
    </reaction>
</comment>
<evidence type="ECO:0000313" key="10">
    <source>
        <dbReference type="EMBL" id="KDO30714.1"/>
    </source>
</evidence>
<dbReference type="Pfam" id="PF06237">
    <property type="entry name" value="SLC52_ribofla_tr"/>
    <property type="match status" value="1"/>
</dbReference>
<dbReference type="RefSeq" id="XP_012198416.1">
    <property type="nucleotide sequence ID" value="XM_012343026.1"/>
</dbReference>
<accession>A0A067CJ31</accession>
<evidence type="ECO:0000256" key="5">
    <source>
        <dbReference type="ARBA" id="ARBA00022475"/>
    </source>
</evidence>
<dbReference type="KEGG" id="spar:SPRG_04616"/>
<dbReference type="GeneID" id="24127051"/>
<evidence type="ECO:0000256" key="9">
    <source>
        <dbReference type="SAM" id="Phobius"/>
    </source>
</evidence>
<dbReference type="AlphaFoldDB" id="A0A067CJ31"/>
<evidence type="ECO:0000256" key="1">
    <source>
        <dbReference type="ARBA" id="ARBA00000215"/>
    </source>
</evidence>
<comment type="similarity">
    <text evidence="3">Belongs to the riboflavin transporter family.</text>
</comment>
<evidence type="ECO:0000256" key="6">
    <source>
        <dbReference type="ARBA" id="ARBA00022692"/>
    </source>
</evidence>
<reference evidence="10 11" key="1">
    <citation type="journal article" date="2013" name="PLoS Genet.">
        <title>Distinctive expansion of potential virulence genes in the genome of the oomycete fish pathogen Saprolegnia parasitica.</title>
        <authorList>
            <person name="Jiang R.H."/>
            <person name="de Bruijn I."/>
            <person name="Haas B.J."/>
            <person name="Belmonte R."/>
            <person name="Lobach L."/>
            <person name="Christie J."/>
            <person name="van den Ackerveken G."/>
            <person name="Bottin A."/>
            <person name="Bulone V."/>
            <person name="Diaz-Moreno S.M."/>
            <person name="Dumas B."/>
            <person name="Fan L."/>
            <person name="Gaulin E."/>
            <person name="Govers F."/>
            <person name="Grenville-Briggs L.J."/>
            <person name="Horner N.R."/>
            <person name="Levin J.Z."/>
            <person name="Mammella M."/>
            <person name="Meijer H.J."/>
            <person name="Morris P."/>
            <person name="Nusbaum C."/>
            <person name="Oome S."/>
            <person name="Phillips A.J."/>
            <person name="van Rooyen D."/>
            <person name="Rzeszutek E."/>
            <person name="Saraiva M."/>
            <person name="Secombes C.J."/>
            <person name="Seidl M.F."/>
            <person name="Snel B."/>
            <person name="Stassen J.H."/>
            <person name="Sykes S."/>
            <person name="Tripathy S."/>
            <person name="van den Berg H."/>
            <person name="Vega-Arreguin J.C."/>
            <person name="Wawra S."/>
            <person name="Young S.K."/>
            <person name="Zeng Q."/>
            <person name="Dieguez-Uribeondo J."/>
            <person name="Russ C."/>
            <person name="Tyler B.M."/>
            <person name="van West P."/>
        </authorList>
    </citation>
    <scope>NUCLEOTIDE SEQUENCE [LARGE SCALE GENOMIC DNA]</scope>
    <source>
        <strain evidence="10 11">CBS 223.65</strain>
    </source>
</reference>
<name>A0A067CJ31_SAPPC</name>
<feature type="transmembrane region" description="Helical" evidence="9">
    <location>
        <begin position="28"/>
        <end position="49"/>
    </location>
</feature>
<keyword evidence="8 9" id="KW-0472">Membrane</keyword>
<sequence>MPPALMVASATTAHPIFSSHTLGGIAPVIANCVFVFLFAYSQTMAYLTLKREVRYNEAYAKTAYQWSGFLAQMGALLGTVVIFPLVTYTTLFQRSYGEL</sequence>
<keyword evidence="6 9" id="KW-0812">Transmembrane</keyword>